<feature type="compositionally biased region" description="Low complexity" evidence="1">
    <location>
        <begin position="412"/>
        <end position="427"/>
    </location>
</feature>
<dbReference type="PRINTS" id="PR01782">
    <property type="entry name" value="MCEVIRFACTOR"/>
</dbReference>
<accession>A0A7I7QLZ5</accession>
<dbReference type="PANTHER" id="PTHR33371:SF18">
    <property type="entry name" value="MCE-FAMILY PROTEIN MCE3C"/>
    <property type="match status" value="1"/>
</dbReference>
<dbReference type="Proteomes" id="UP000467193">
    <property type="component" value="Chromosome"/>
</dbReference>
<dbReference type="SUPFAM" id="SSF58100">
    <property type="entry name" value="Bacterial hemolysins"/>
    <property type="match status" value="1"/>
</dbReference>
<dbReference type="NCBIfam" id="TIGR00996">
    <property type="entry name" value="Mtu_fam_mce"/>
    <property type="match status" value="1"/>
</dbReference>
<dbReference type="Pfam" id="PF02470">
    <property type="entry name" value="MlaD"/>
    <property type="match status" value="1"/>
</dbReference>
<dbReference type="AlphaFoldDB" id="A0A7I7QLZ5"/>
<feature type="compositionally biased region" description="Pro residues" evidence="1">
    <location>
        <begin position="428"/>
        <end position="439"/>
    </location>
</feature>
<dbReference type="InterPro" id="IPR052336">
    <property type="entry name" value="MlaD_Phospholipid_Transporter"/>
</dbReference>
<keyword evidence="2" id="KW-0472">Membrane</keyword>
<dbReference type="PANTHER" id="PTHR33371">
    <property type="entry name" value="INTERMEMBRANE PHOSPHOLIPID TRANSPORT SYSTEM BINDING PROTEIN MLAD-RELATED"/>
    <property type="match status" value="1"/>
</dbReference>
<evidence type="ECO:0000313" key="6">
    <source>
        <dbReference type="Proteomes" id="UP000467193"/>
    </source>
</evidence>
<feature type="domain" description="Mammalian cell entry C-terminal" evidence="4">
    <location>
        <begin position="116"/>
        <end position="298"/>
    </location>
</feature>
<feature type="compositionally biased region" description="Pro residues" evidence="1">
    <location>
        <begin position="494"/>
        <end position="508"/>
    </location>
</feature>
<keyword evidence="2" id="KW-0812">Transmembrane</keyword>
<dbReference type="InterPro" id="IPR005693">
    <property type="entry name" value="Mce"/>
</dbReference>
<dbReference type="Pfam" id="PF11887">
    <property type="entry name" value="Mce4_CUP1"/>
    <property type="match status" value="1"/>
</dbReference>
<evidence type="ECO:0000259" key="3">
    <source>
        <dbReference type="Pfam" id="PF02470"/>
    </source>
</evidence>
<evidence type="ECO:0000256" key="1">
    <source>
        <dbReference type="SAM" id="MobiDB-lite"/>
    </source>
</evidence>
<feature type="compositionally biased region" description="Pro residues" evidence="1">
    <location>
        <begin position="515"/>
        <end position="528"/>
    </location>
</feature>
<proteinExistence type="predicted"/>
<name>A0A7I7QLZ5_9MYCO</name>
<evidence type="ECO:0000259" key="4">
    <source>
        <dbReference type="Pfam" id="PF11887"/>
    </source>
</evidence>
<feature type="transmembrane region" description="Helical" evidence="2">
    <location>
        <begin position="12"/>
        <end position="31"/>
    </location>
</feature>
<dbReference type="RefSeq" id="WP_163796242.1">
    <property type="nucleotide sequence ID" value="NZ_AP022588.1"/>
</dbReference>
<evidence type="ECO:0000313" key="5">
    <source>
        <dbReference type="EMBL" id="BBY27353.1"/>
    </source>
</evidence>
<evidence type="ECO:0000256" key="2">
    <source>
        <dbReference type="SAM" id="Phobius"/>
    </source>
</evidence>
<organism evidence="5 6">
    <name type="scientific">Mycolicibacterium sediminis</name>
    <dbReference type="NCBI Taxonomy" id="1286180"/>
    <lineage>
        <taxon>Bacteria</taxon>
        <taxon>Bacillati</taxon>
        <taxon>Actinomycetota</taxon>
        <taxon>Actinomycetes</taxon>
        <taxon>Mycobacteriales</taxon>
        <taxon>Mycobacteriaceae</taxon>
        <taxon>Mycolicibacterium</taxon>
    </lineage>
</organism>
<protein>
    <submittedName>
        <fullName evidence="5">Mammalian cell entry protein</fullName>
    </submittedName>
</protein>
<dbReference type="InterPro" id="IPR024516">
    <property type="entry name" value="Mce_C"/>
</dbReference>
<dbReference type="KEGG" id="msei:MSEDJ_14490"/>
<keyword evidence="2" id="KW-1133">Transmembrane helix</keyword>
<dbReference type="EMBL" id="AP022588">
    <property type="protein sequence ID" value="BBY27353.1"/>
    <property type="molecule type" value="Genomic_DNA"/>
</dbReference>
<feature type="region of interest" description="Disordered" evidence="1">
    <location>
        <begin position="346"/>
        <end position="372"/>
    </location>
</feature>
<dbReference type="GO" id="GO:0005576">
    <property type="term" value="C:extracellular region"/>
    <property type="evidence" value="ECO:0007669"/>
    <property type="project" value="TreeGrafter"/>
</dbReference>
<reference evidence="5 6" key="1">
    <citation type="journal article" date="2019" name="Emerg. Microbes Infect.">
        <title>Comprehensive subspecies identification of 175 nontuberculous mycobacteria species based on 7547 genomic profiles.</title>
        <authorList>
            <person name="Matsumoto Y."/>
            <person name="Kinjo T."/>
            <person name="Motooka D."/>
            <person name="Nabeya D."/>
            <person name="Jung N."/>
            <person name="Uechi K."/>
            <person name="Horii T."/>
            <person name="Iida T."/>
            <person name="Fujita J."/>
            <person name="Nakamura S."/>
        </authorList>
    </citation>
    <scope>NUCLEOTIDE SEQUENCE [LARGE SCALE GENOMIC DNA]</scope>
    <source>
        <strain evidence="5 6">JCM 17899</strain>
    </source>
</reference>
<gene>
    <name evidence="5" type="ORF">MSEDJ_14490</name>
</gene>
<feature type="region of interest" description="Disordered" evidence="1">
    <location>
        <begin position="412"/>
        <end position="535"/>
    </location>
</feature>
<feature type="domain" description="Mce/MlaD" evidence="3">
    <location>
        <begin position="41"/>
        <end position="112"/>
    </location>
</feature>
<dbReference type="InterPro" id="IPR003399">
    <property type="entry name" value="Mce/MlaD"/>
</dbReference>
<keyword evidence="6" id="KW-1185">Reference proteome</keyword>
<feature type="compositionally biased region" description="Pro residues" evidence="1">
    <location>
        <begin position="454"/>
        <end position="463"/>
    </location>
</feature>
<sequence length="535" mass="55909">MRTLEGDNRVGNGLKGILILVLVIGVGQSFANVPMIWAQPVFYAQFADTAGINPGDKVRIAGVDVGEIKTTGIDGDKVELSYTLNGTRIGTESRAAIRTDTILGRKNLEIEPRGSTALKPNATLPIDQTTTPYQIYDAFSDLAKAGSGVDTKTLKESLNVLTETIDQTYPNLSAALDGVARFSDTIGKRDEDIQKLLANANKIAGVLGNRGGQINELLVNSRTLLAAINERASAVNALLERVAGFSQQVAGFTKDNPNLNRVLEQLRTISDTLVARKFDLMDVLSNVSKVATALGEALASGPYFKVILINILPYQIIQPWVDAAFKKRGINPEEFWRNAGLPEFRYPDPNGQRFDNGAPPPAPTPLEGTPENPGPAVIAGSPCSYAPAAGNFPTPANPLPCTQAPNGPFGPNPYGANNYGPPNVLGLPPNPDAPPPAPGVPSAAFPGEYSPPVQGIPPAPFDPGQPGARTVPVTPGPSDPYIAPGSLQGDGTSPLPPALTGPPPPPGPGQQLPPVGTPPLPGNPPFLPPGSQVTG</sequence>